<evidence type="ECO:0000313" key="3">
    <source>
        <dbReference type="Proteomes" id="UP000636960"/>
    </source>
</evidence>
<keyword evidence="3" id="KW-1185">Reference proteome</keyword>
<evidence type="ECO:0000313" key="2">
    <source>
        <dbReference type="EMBL" id="GIE96982.1"/>
    </source>
</evidence>
<evidence type="ECO:0000256" key="1">
    <source>
        <dbReference type="SAM" id="Phobius"/>
    </source>
</evidence>
<sequence>MLSQDWDIPVTEAFVDRVRRGVRRRRRVRVLGAGGAAVAVLAAVFLLWPAMRQAPTMVATNPPAVGGLLDGVSITHLPAGAVRVKRDSTSSQTLADLGASSLIDVPTPPAGAWATTATRRFDRGVGVGLFVTVMRPLPPEPPVTAAQVGEWLASWAALGTRPVRAFEVPAGHARTVAHGSSNYEVVITTPDHVVITVGGNAAFSAAEMEEVARGLR</sequence>
<proteinExistence type="predicted"/>
<feature type="transmembrane region" description="Helical" evidence="1">
    <location>
        <begin position="30"/>
        <end position="51"/>
    </location>
</feature>
<keyword evidence="1" id="KW-0812">Transmembrane</keyword>
<gene>
    <name evidence="2" type="ORF">Ari01nite_44470</name>
</gene>
<reference evidence="2" key="1">
    <citation type="submission" date="2021-01" db="EMBL/GenBank/DDBJ databases">
        <title>Whole genome shotgun sequence of Actinoplanes rishiriensis NBRC 108556.</title>
        <authorList>
            <person name="Komaki H."/>
            <person name="Tamura T."/>
        </authorList>
    </citation>
    <scope>NUCLEOTIDE SEQUENCE</scope>
    <source>
        <strain evidence="2">NBRC 108556</strain>
    </source>
</reference>
<name>A0A919N1I1_9ACTN</name>
<accession>A0A919N1I1</accession>
<organism evidence="2 3">
    <name type="scientific">Paractinoplanes rishiriensis</name>
    <dbReference type="NCBI Taxonomy" id="1050105"/>
    <lineage>
        <taxon>Bacteria</taxon>
        <taxon>Bacillati</taxon>
        <taxon>Actinomycetota</taxon>
        <taxon>Actinomycetes</taxon>
        <taxon>Micromonosporales</taxon>
        <taxon>Micromonosporaceae</taxon>
        <taxon>Paractinoplanes</taxon>
    </lineage>
</organism>
<protein>
    <recommendedName>
        <fullName evidence="4">DUF4245 domain-containing protein</fullName>
    </recommendedName>
</protein>
<comment type="caution">
    <text evidence="2">The sequence shown here is derived from an EMBL/GenBank/DDBJ whole genome shotgun (WGS) entry which is preliminary data.</text>
</comment>
<keyword evidence="1" id="KW-1133">Transmembrane helix</keyword>
<evidence type="ECO:0008006" key="4">
    <source>
        <dbReference type="Google" id="ProtNLM"/>
    </source>
</evidence>
<dbReference type="AlphaFoldDB" id="A0A919N1I1"/>
<keyword evidence="1" id="KW-0472">Membrane</keyword>
<dbReference type="EMBL" id="BOMV01000054">
    <property type="protein sequence ID" value="GIE96982.1"/>
    <property type="molecule type" value="Genomic_DNA"/>
</dbReference>
<dbReference type="Proteomes" id="UP000636960">
    <property type="component" value="Unassembled WGS sequence"/>
</dbReference>